<evidence type="ECO:0000313" key="2">
    <source>
        <dbReference type="Proteomes" id="UP000192366"/>
    </source>
</evidence>
<proteinExistence type="predicted"/>
<dbReference type="RefSeq" id="WP_083055293.1">
    <property type="nucleotide sequence ID" value="NZ_JACKVM010000014.1"/>
</dbReference>
<dbReference type="EMBL" id="MVHJ01000001">
    <property type="protein sequence ID" value="ORA07344.1"/>
    <property type="molecule type" value="Genomic_DNA"/>
</dbReference>
<evidence type="ECO:0000313" key="1">
    <source>
        <dbReference type="EMBL" id="ORA07344.1"/>
    </source>
</evidence>
<dbReference type="Gene3D" id="1.10.1510.10">
    <property type="entry name" value="Uncharacterised protein YqeY/AIM41 PF09424, N-terminal domain"/>
    <property type="match status" value="1"/>
</dbReference>
<dbReference type="InterPro" id="IPR042184">
    <property type="entry name" value="YqeY/Aim41_N"/>
</dbReference>
<dbReference type="AlphaFoldDB" id="A0A1W9Z4X4"/>
<dbReference type="OrthoDB" id="4627951at2"/>
<protein>
    <recommendedName>
        <fullName evidence="3">Glutamyl-tRNA amidotransferase</fullName>
    </recommendedName>
</protein>
<reference evidence="1 2" key="1">
    <citation type="submission" date="2017-02" db="EMBL/GenBank/DDBJ databases">
        <title>The new phylogeny of genus Mycobacterium.</title>
        <authorList>
            <person name="Tortoli E."/>
            <person name="Trovato A."/>
            <person name="Cirillo D.M."/>
        </authorList>
    </citation>
    <scope>NUCLEOTIDE SEQUENCE [LARGE SCALE GENOMIC DNA]</scope>
    <source>
        <strain evidence="1 2">DSM 45578</strain>
    </source>
</reference>
<name>A0A1W9Z4X4_MYCBA</name>
<accession>A0A1W9Z4X4</accession>
<organism evidence="1 2">
    <name type="scientific">Mycolicibacterium bacteremicum</name>
    <name type="common">Mycobacterium bacteremicum</name>
    <dbReference type="NCBI Taxonomy" id="564198"/>
    <lineage>
        <taxon>Bacteria</taxon>
        <taxon>Bacillati</taxon>
        <taxon>Actinomycetota</taxon>
        <taxon>Actinomycetes</taxon>
        <taxon>Mycobacteriales</taxon>
        <taxon>Mycobacteriaceae</taxon>
        <taxon>Mycolicibacterium</taxon>
    </lineage>
</organism>
<keyword evidence="2" id="KW-1185">Reference proteome</keyword>
<dbReference type="STRING" id="564198.BST17_01780"/>
<dbReference type="Proteomes" id="UP000192366">
    <property type="component" value="Unassembled WGS sequence"/>
</dbReference>
<sequence length="123" mass="12736">MVDEPGSVGALRDAMRKDLVAAMKSRSAETVAALRAGLAAIDDAEAVDVTGTPVGGESVIAGATAGLGSAEVPRRVLSAADARRVLGDVIAEYTAEADRYAGLNRPDAAEQLRRQAATLRRYL</sequence>
<comment type="caution">
    <text evidence="1">The sequence shown here is derived from an EMBL/GenBank/DDBJ whole genome shotgun (WGS) entry which is preliminary data.</text>
</comment>
<evidence type="ECO:0008006" key="3">
    <source>
        <dbReference type="Google" id="ProtNLM"/>
    </source>
</evidence>
<gene>
    <name evidence="1" type="ORF">BST17_01780</name>
</gene>